<evidence type="ECO:0000256" key="7">
    <source>
        <dbReference type="SAM" id="SignalP"/>
    </source>
</evidence>
<keyword evidence="5 7" id="KW-0732">Signal</keyword>
<evidence type="ECO:0000256" key="1">
    <source>
        <dbReference type="ARBA" id="ARBA00004613"/>
    </source>
</evidence>
<dbReference type="PANTHER" id="PTHR12312:SF16">
    <property type="entry name" value="TWISTED GASTRULATION PROTEIN HOMOLOG 1-A-RELATED"/>
    <property type="match status" value="1"/>
</dbReference>
<accession>A0A914WWY6</accession>
<comment type="subcellular location">
    <subcellularLocation>
        <location evidence="1">Secreted</location>
    </subcellularLocation>
</comment>
<evidence type="ECO:0000313" key="11">
    <source>
        <dbReference type="WBParaSite" id="PSAMB.scaffold5434size11692.g26614.t1"/>
    </source>
</evidence>
<organism evidence="10 11">
    <name type="scientific">Plectus sambesii</name>
    <dbReference type="NCBI Taxonomy" id="2011161"/>
    <lineage>
        <taxon>Eukaryota</taxon>
        <taxon>Metazoa</taxon>
        <taxon>Ecdysozoa</taxon>
        <taxon>Nematoda</taxon>
        <taxon>Chromadorea</taxon>
        <taxon>Plectida</taxon>
        <taxon>Plectina</taxon>
        <taxon>Plectoidea</taxon>
        <taxon>Plectidae</taxon>
        <taxon>Plectus</taxon>
    </lineage>
</organism>
<dbReference type="GO" id="GO:0030510">
    <property type="term" value="P:regulation of BMP signaling pathway"/>
    <property type="evidence" value="ECO:0007669"/>
    <property type="project" value="TreeGrafter"/>
</dbReference>
<dbReference type="InterPro" id="IPR057726">
    <property type="entry name" value="Tsg_C"/>
</dbReference>
<protein>
    <submittedName>
        <fullName evidence="11">Protein twisted gastrulation</fullName>
    </submittedName>
</protein>
<sequence length="246" mass="27077">MASNTTALLIALAVVAAFGLISVTGELGECPEAFCGPRVSKCMLIKSCNCSMTPQDIKNKNCTCCKDCIQCLGDLFSECCSCVGLCRPAKGIDPRLAMHSYVSMLKQDEDMLDLFDEFANAQDPEKTSSWTTHTFPTLDDPFFYKDRSNNKTDKEIQETLLKTFGNSNCTVVYMNECLSHKKCHTACLAMGASSFRWFHTGCCECVGSECLSYGSRENKCRLCQEIEQLKEPLVGGTPHGQLSGEL</sequence>
<feature type="domain" description="Tsg N-terminal" evidence="9">
    <location>
        <begin position="30"/>
        <end position="89"/>
    </location>
</feature>
<dbReference type="InterPro" id="IPR057635">
    <property type="entry name" value="Tsg_N"/>
</dbReference>
<dbReference type="Pfam" id="PF04668">
    <property type="entry name" value="Tsg"/>
    <property type="match status" value="1"/>
</dbReference>
<dbReference type="Proteomes" id="UP000887566">
    <property type="component" value="Unplaced"/>
</dbReference>
<evidence type="ECO:0000256" key="5">
    <source>
        <dbReference type="ARBA" id="ARBA00022729"/>
    </source>
</evidence>
<feature type="domain" description="Tsg C-terminal" evidence="8">
    <location>
        <begin position="97"/>
        <end position="224"/>
    </location>
</feature>
<keyword evidence="10" id="KW-1185">Reference proteome</keyword>
<dbReference type="InterPro" id="IPR006761">
    <property type="entry name" value="Tsg"/>
</dbReference>
<dbReference type="WBParaSite" id="PSAMB.scaffold5434size11692.g26614.t1">
    <property type="protein sequence ID" value="PSAMB.scaffold5434size11692.g26614.t1"/>
    <property type="gene ID" value="PSAMB.scaffold5434size11692.g26614"/>
</dbReference>
<dbReference type="PANTHER" id="PTHR12312">
    <property type="entry name" value="TWISTED GASTRULATION PROTEIN HOMOLOG 1-A-RELATED"/>
    <property type="match status" value="1"/>
</dbReference>
<dbReference type="AlphaFoldDB" id="A0A914WWY6"/>
<name>A0A914WWY6_9BILA</name>
<reference evidence="11" key="1">
    <citation type="submission" date="2022-11" db="UniProtKB">
        <authorList>
            <consortium name="WormBaseParasite"/>
        </authorList>
    </citation>
    <scope>IDENTIFICATION</scope>
</reference>
<comment type="similarity">
    <text evidence="2">Belongs to the twisted gastrulation protein family.</text>
</comment>
<evidence type="ECO:0000256" key="3">
    <source>
        <dbReference type="ARBA" id="ARBA00022473"/>
    </source>
</evidence>
<keyword evidence="6" id="KW-0325">Glycoprotein</keyword>
<proteinExistence type="inferred from homology"/>
<dbReference type="Pfam" id="PF23782">
    <property type="entry name" value="Tsg_N"/>
    <property type="match status" value="1"/>
</dbReference>
<feature type="chain" id="PRO_5037779367" evidence="7">
    <location>
        <begin position="18"/>
        <end position="246"/>
    </location>
</feature>
<evidence type="ECO:0000259" key="8">
    <source>
        <dbReference type="Pfam" id="PF04668"/>
    </source>
</evidence>
<evidence type="ECO:0000256" key="2">
    <source>
        <dbReference type="ARBA" id="ARBA00010047"/>
    </source>
</evidence>
<dbReference type="GO" id="GO:0005615">
    <property type="term" value="C:extracellular space"/>
    <property type="evidence" value="ECO:0007669"/>
    <property type="project" value="TreeGrafter"/>
</dbReference>
<feature type="signal peptide" evidence="7">
    <location>
        <begin position="1"/>
        <end position="17"/>
    </location>
</feature>
<keyword evidence="4" id="KW-0964">Secreted</keyword>
<evidence type="ECO:0000256" key="4">
    <source>
        <dbReference type="ARBA" id="ARBA00022525"/>
    </source>
</evidence>
<evidence type="ECO:0000313" key="10">
    <source>
        <dbReference type="Proteomes" id="UP000887566"/>
    </source>
</evidence>
<evidence type="ECO:0000256" key="6">
    <source>
        <dbReference type="ARBA" id="ARBA00023180"/>
    </source>
</evidence>
<keyword evidence="3" id="KW-0217">Developmental protein</keyword>
<evidence type="ECO:0000259" key="9">
    <source>
        <dbReference type="Pfam" id="PF23782"/>
    </source>
</evidence>